<dbReference type="PROSITE" id="PS00107">
    <property type="entry name" value="PROTEIN_KINASE_ATP"/>
    <property type="match status" value="1"/>
</dbReference>
<dbReference type="PANTHER" id="PTHR43289">
    <property type="entry name" value="MITOGEN-ACTIVATED PROTEIN KINASE KINASE KINASE 20-RELATED"/>
    <property type="match status" value="1"/>
</dbReference>
<name>A0A927Q1Y0_9ACTN</name>
<evidence type="ECO:0000256" key="4">
    <source>
        <dbReference type="ARBA" id="ARBA00022741"/>
    </source>
</evidence>
<dbReference type="SUPFAM" id="SSF56112">
    <property type="entry name" value="Protein kinase-like (PK-like)"/>
    <property type="match status" value="1"/>
</dbReference>
<evidence type="ECO:0000313" key="11">
    <source>
        <dbReference type="Proteomes" id="UP000616839"/>
    </source>
</evidence>
<keyword evidence="5 10" id="KW-0418">Kinase</keyword>
<dbReference type="Gene3D" id="3.30.200.20">
    <property type="entry name" value="Phosphorylase Kinase, domain 1"/>
    <property type="match status" value="1"/>
</dbReference>
<evidence type="ECO:0000256" key="6">
    <source>
        <dbReference type="ARBA" id="ARBA00022840"/>
    </source>
</evidence>
<accession>A0A927Q1Y0</accession>
<keyword evidence="6 7" id="KW-0067">ATP-binding</keyword>
<keyword evidence="2 10" id="KW-0723">Serine/threonine-protein kinase</keyword>
<sequence>MSHPPREGDSFGRYEIVRVLGRGGMGVVYEARQPELDRSVALKVLSWDLAEDASFRERFVREATMLARLDSPHVIQVHESGVHEDQLYIATQLVAGGDLRTLIKETGSLHPAMALAVLADVCAGLADAHDVGLVHRDVKPGNVLVRRRGDDVHCYLCDFGIARSTDDTHTRTSGIIGTGSYMAPERHEGVPASEASDIYSAGCLLWATLTGAAPYPGGTDIEVAFRHLHDPVPQLEGDADWLVVVNHVLRRSMAKAPADRYPGASEMRTDLLRARARVPAGDAAGPDRAGDPDATLVVPPRPPAEPTTATAPGGGPAVEYPRHRRGLALSGVVVVLAAGVGGYRLLAGGGGEEPAVGTTAESAAAPGESGQARPSEDQTCWGGAVVATAADCARPRGRAGLASVFASLDAQCQPVEAPAIAGKAEVFTCRYGDYLMRYTRWEPEADRFGHYDRANPGATREEWLLDGELAGLQWTSFEAGDREPFQWSAAYFDAEYSVSVEGISAQARRTGMDRVRATPLDRIGLR</sequence>
<dbReference type="EC" id="2.7.11.1" evidence="1"/>
<reference evidence="10" key="1">
    <citation type="submission" date="2020-09" db="EMBL/GenBank/DDBJ databases">
        <title>Nocardioides sp. strain MJB4 16S ribosomal RNA gene Genome sequencing and assembly.</title>
        <authorList>
            <person name="Kim I."/>
        </authorList>
    </citation>
    <scope>NUCLEOTIDE SEQUENCE</scope>
    <source>
        <strain evidence="10">MJB4</strain>
    </source>
</reference>
<feature type="region of interest" description="Disordered" evidence="8">
    <location>
        <begin position="351"/>
        <end position="377"/>
    </location>
</feature>
<protein>
    <recommendedName>
        <fullName evidence="1">non-specific serine/threonine protein kinase</fullName>
        <ecNumber evidence="1">2.7.11.1</ecNumber>
    </recommendedName>
</protein>
<dbReference type="RefSeq" id="WP_192142807.1">
    <property type="nucleotide sequence ID" value="NZ_JACYXZ010000002.1"/>
</dbReference>
<feature type="binding site" evidence="7">
    <location>
        <position position="43"/>
    </location>
    <ligand>
        <name>ATP</name>
        <dbReference type="ChEBI" id="CHEBI:30616"/>
    </ligand>
</feature>
<keyword evidence="3" id="KW-0808">Transferase</keyword>
<dbReference type="Pfam" id="PF00069">
    <property type="entry name" value="Pkinase"/>
    <property type="match status" value="1"/>
</dbReference>
<dbReference type="SMART" id="SM00220">
    <property type="entry name" value="S_TKc"/>
    <property type="match status" value="1"/>
</dbReference>
<dbReference type="GO" id="GO:0005524">
    <property type="term" value="F:ATP binding"/>
    <property type="evidence" value="ECO:0007669"/>
    <property type="project" value="UniProtKB-UniRule"/>
</dbReference>
<dbReference type="InterPro" id="IPR008271">
    <property type="entry name" value="Ser/Thr_kinase_AS"/>
</dbReference>
<feature type="domain" description="Protein kinase" evidence="9">
    <location>
        <begin position="14"/>
        <end position="272"/>
    </location>
</feature>
<evidence type="ECO:0000256" key="2">
    <source>
        <dbReference type="ARBA" id="ARBA00022527"/>
    </source>
</evidence>
<keyword evidence="11" id="KW-1185">Reference proteome</keyword>
<comment type="caution">
    <text evidence="10">The sequence shown here is derived from an EMBL/GenBank/DDBJ whole genome shotgun (WGS) entry which is preliminary data.</text>
</comment>
<dbReference type="Gene3D" id="1.10.510.10">
    <property type="entry name" value="Transferase(Phosphotransferase) domain 1"/>
    <property type="match status" value="1"/>
</dbReference>
<evidence type="ECO:0000259" key="9">
    <source>
        <dbReference type="PROSITE" id="PS50011"/>
    </source>
</evidence>
<evidence type="ECO:0000256" key="5">
    <source>
        <dbReference type="ARBA" id="ARBA00022777"/>
    </source>
</evidence>
<dbReference type="InterPro" id="IPR017441">
    <property type="entry name" value="Protein_kinase_ATP_BS"/>
</dbReference>
<dbReference type="GO" id="GO:0004674">
    <property type="term" value="F:protein serine/threonine kinase activity"/>
    <property type="evidence" value="ECO:0007669"/>
    <property type="project" value="UniProtKB-KW"/>
</dbReference>
<organism evidence="10 11">
    <name type="scientific">Nocardioides donggukensis</name>
    <dbReference type="NCBI Taxonomy" id="2774019"/>
    <lineage>
        <taxon>Bacteria</taxon>
        <taxon>Bacillati</taxon>
        <taxon>Actinomycetota</taxon>
        <taxon>Actinomycetes</taxon>
        <taxon>Propionibacteriales</taxon>
        <taxon>Nocardioidaceae</taxon>
        <taxon>Nocardioides</taxon>
    </lineage>
</organism>
<evidence type="ECO:0000256" key="3">
    <source>
        <dbReference type="ARBA" id="ARBA00022679"/>
    </source>
</evidence>
<feature type="compositionally biased region" description="Low complexity" evidence="8">
    <location>
        <begin position="279"/>
        <end position="298"/>
    </location>
</feature>
<dbReference type="Proteomes" id="UP000616839">
    <property type="component" value="Unassembled WGS sequence"/>
</dbReference>
<dbReference type="InterPro" id="IPR011009">
    <property type="entry name" value="Kinase-like_dom_sf"/>
</dbReference>
<dbReference type="InterPro" id="IPR000719">
    <property type="entry name" value="Prot_kinase_dom"/>
</dbReference>
<dbReference type="CDD" id="cd14014">
    <property type="entry name" value="STKc_PknB_like"/>
    <property type="match status" value="1"/>
</dbReference>
<dbReference type="AlphaFoldDB" id="A0A927Q1Y0"/>
<evidence type="ECO:0000256" key="1">
    <source>
        <dbReference type="ARBA" id="ARBA00012513"/>
    </source>
</evidence>
<dbReference type="EMBL" id="JACYXZ010000002">
    <property type="protein sequence ID" value="MBD8869849.1"/>
    <property type="molecule type" value="Genomic_DNA"/>
</dbReference>
<evidence type="ECO:0000256" key="7">
    <source>
        <dbReference type="PROSITE-ProRule" id="PRU10141"/>
    </source>
</evidence>
<dbReference type="PANTHER" id="PTHR43289:SF6">
    <property type="entry name" value="SERINE_THREONINE-PROTEIN KINASE NEKL-3"/>
    <property type="match status" value="1"/>
</dbReference>
<dbReference type="PROSITE" id="PS50011">
    <property type="entry name" value="PROTEIN_KINASE_DOM"/>
    <property type="match status" value="1"/>
</dbReference>
<gene>
    <name evidence="10" type="ORF">IE331_09455</name>
</gene>
<evidence type="ECO:0000313" key="10">
    <source>
        <dbReference type="EMBL" id="MBD8869849.1"/>
    </source>
</evidence>
<dbReference type="PROSITE" id="PS00108">
    <property type="entry name" value="PROTEIN_KINASE_ST"/>
    <property type="match status" value="1"/>
</dbReference>
<proteinExistence type="predicted"/>
<feature type="region of interest" description="Disordered" evidence="8">
    <location>
        <begin position="279"/>
        <end position="319"/>
    </location>
</feature>
<keyword evidence="4 7" id="KW-0547">Nucleotide-binding</keyword>
<evidence type="ECO:0000256" key="8">
    <source>
        <dbReference type="SAM" id="MobiDB-lite"/>
    </source>
</evidence>